<name>A0ABR2TRV0_9ROSI</name>
<comment type="caution">
    <text evidence="1">The sequence shown here is derived from an EMBL/GenBank/DDBJ whole genome shotgun (WGS) entry which is preliminary data.</text>
</comment>
<keyword evidence="2" id="KW-1185">Reference proteome</keyword>
<evidence type="ECO:0000313" key="2">
    <source>
        <dbReference type="Proteomes" id="UP001396334"/>
    </source>
</evidence>
<dbReference type="EMBL" id="JBBPBN010000004">
    <property type="protein sequence ID" value="KAK9040185.1"/>
    <property type="molecule type" value="Genomic_DNA"/>
</dbReference>
<gene>
    <name evidence="1" type="ORF">V6N11_015360</name>
</gene>
<evidence type="ECO:0000313" key="1">
    <source>
        <dbReference type="EMBL" id="KAK9040185.1"/>
    </source>
</evidence>
<accession>A0ABR2TRV0</accession>
<protein>
    <submittedName>
        <fullName evidence="1">Uncharacterized protein</fullName>
    </submittedName>
</protein>
<dbReference type="Proteomes" id="UP001396334">
    <property type="component" value="Unassembled WGS sequence"/>
</dbReference>
<sequence>MSGGCSGFVLMKGMETFDEATPISEICSKSREIIYSQHVLRSQMRAFSWKNFCFLIPRAEAEDSNQLASVEFSTSQRPNVQQSRFRNLLLFSISTDMDHVLASISPCGEFLSSYAYKPENTSINIPQTLQQSDMNSEHKTLEHYELCHEKFLSNRTKEYR</sequence>
<organism evidence="1 2">
    <name type="scientific">Hibiscus sabdariffa</name>
    <name type="common">roselle</name>
    <dbReference type="NCBI Taxonomy" id="183260"/>
    <lineage>
        <taxon>Eukaryota</taxon>
        <taxon>Viridiplantae</taxon>
        <taxon>Streptophyta</taxon>
        <taxon>Embryophyta</taxon>
        <taxon>Tracheophyta</taxon>
        <taxon>Spermatophyta</taxon>
        <taxon>Magnoliopsida</taxon>
        <taxon>eudicotyledons</taxon>
        <taxon>Gunneridae</taxon>
        <taxon>Pentapetalae</taxon>
        <taxon>rosids</taxon>
        <taxon>malvids</taxon>
        <taxon>Malvales</taxon>
        <taxon>Malvaceae</taxon>
        <taxon>Malvoideae</taxon>
        <taxon>Hibiscus</taxon>
    </lineage>
</organism>
<reference evidence="1 2" key="1">
    <citation type="journal article" date="2024" name="G3 (Bethesda)">
        <title>Genome assembly of Hibiscus sabdariffa L. provides insights into metabolisms of medicinal natural products.</title>
        <authorList>
            <person name="Kim T."/>
        </authorList>
    </citation>
    <scope>NUCLEOTIDE SEQUENCE [LARGE SCALE GENOMIC DNA]</scope>
    <source>
        <strain evidence="1">TK-2024</strain>
        <tissue evidence="1">Old leaves</tissue>
    </source>
</reference>
<proteinExistence type="predicted"/>